<organism evidence="3 4">
    <name type="scientific">Haloarcula nitratireducens</name>
    <dbReference type="NCBI Taxonomy" id="2487749"/>
    <lineage>
        <taxon>Archaea</taxon>
        <taxon>Methanobacteriati</taxon>
        <taxon>Methanobacteriota</taxon>
        <taxon>Stenosarchaea group</taxon>
        <taxon>Halobacteria</taxon>
        <taxon>Halobacteriales</taxon>
        <taxon>Haloarculaceae</taxon>
        <taxon>Haloarcula</taxon>
    </lineage>
</organism>
<sequence>MVDFRAVLFGTKLKAGLTILGFLVISVGGAFAVGILGTPSVVGVDNRFGTVTDETTTIETDLIVNNPNPIGVQLGGTTVNYTVSMNDISMASGSKDGLAVTRGNTSLDFTTQMQNTKIPAWWVSHIRNGERTQLEIDARVHSSLVGQSATIPHSQEINTDIISQFNSTETRPVNANQPVVSDPVLYINRTSASWGETAEAETPINMQFTMYNPKTTPYTVTEIGYDITMNDISVGEGTTDDPHVIPGQSQETITATTTIQNEKLDEWWVSHLKNEQITQLQIDFYARIELPTGNTIRVPLDGLTYTKEIKTDIFQSGGDEGSTANGNSTTTTAPGTATPTETDTTPSENETTTTDDGGLLNVRQT</sequence>
<evidence type="ECO:0000256" key="1">
    <source>
        <dbReference type="SAM" id="MobiDB-lite"/>
    </source>
</evidence>
<dbReference type="InterPro" id="IPR013990">
    <property type="entry name" value="WHy-dom"/>
</dbReference>
<dbReference type="Pfam" id="PF03168">
    <property type="entry name" value="LEA_2"/>
    <property type="match status" value="2"/>
</dbReference>
<feature type="domain" description="Water stress and hypersensitive response" evidence="2">
    <location>
        <begin position="187"/>
        <end position="305"/>
    </location>
</feature>
<dbReference type="GO" id="GO:0009269">
    <property type="term" value="P:response to desiccation"/>
    <property type="evidence" value="ECO:0007669"/>
    <property type="project" value="InterPro"/>
</dbReference>
<gene>
    <name evidence="3" type="ORF">EGH23_25030</name>
</gene>
<evidence type="ECO:0000313" key="4">
    <source>
        <dbReference type="Proteomes" id="UP001430455"/>
    </source>
</evidence>
<accession>A0AAW4PKQ9</accession>
<comment type="caution">
    <text evidence="3">The sequence shown here is derived from an EMBL/GenBank/DDBJ whole genome shotgun (WGS) entry which is preliminary data.</text>
</comment>
<protein>
    <submittedName>
        <fullName evidence="3">LEA type 2 family protein</fullName>
    </submittedName>
</protein>
<feature type="domain" description="Water stress and hypersensitive response" evidence="2">
    <location>
        <begin position="41"/>
        <end position="158"/>
    </location>
</feature>
<dbReference type="SUPFAM" id="SSF117070">
    <property type="entry name" value="LEA14-like"/>
    <property type="match status" value="2"/>
</dbReference>
<evidence type="ECO:0000259" key="2">
    <source>
        <dbReference type="SMART" id="SM00769"/>
    </source>
</evidence>
<name>A0AAW4PKQ9_9EURY</name>
<reference evidence="3 4" key="1">
    <citation type="submission" date="2021-06" db="EMBL/GenBank/DDBJ databases">
        <title>Halomicroarcula sp. a new haloarchaeum isolated from saline soil.</title>
        <authorList>
            <person name="Duran-Viseras A."/>
            <person name="Sanchez-Porro C."/>
            <person name="Ventosa A."/>
        </authorList>
    </citation>
    <scope>NUCLEOTIDE SEQUENCE [LARGE SCALE GENOMIC DNA]</scope>
    <source>
        <strain evidence="3 4">F27</strain>
    </source>
</reference>
<dbReference type="RefSeq" id="WP_220582709.1">
    <property type="nucleotide sequence ID" value="NZ_RKLT01000040.1"/>
</dbReference>
<feature type="compositionally biased region" description="Low complexity" evidence="1">
    <location>
        <begin position="321"/>
        <end position="356"/>
    </location>
</feature>
<evidence type="ECO:0000313" key="3">
    <source>
        <dbReference type="EMBL" id="MBX0298128.1"/>
    </source>
</evidence>
<dbReference type="AlphaFoldDB" id="A0AAW4PKQ9"/>
<dbReference type="SMART" id="SM00769">
    <property type="entry name" value="WHy"/>
    <property type="match status" value="2"/>
</dbReference>
<dbReference type="EMBL" id="RKLT01000040">
    <property type="protein sequence ID" value="MBX0298128.1"/>
    <property type="molecule type" value="Genomic_DNA"/>
</dbReference>
<keyword evidence="4" id="KW-1185">Reference proteome</keyword>
<dbReference type="Gene3D" id="2.60.40.10">
    <property type="entry name" value="Immunoglobulins"/>
    <property type="match status" value="2"/>
</dbReference>
<dbReference type="InterPro" id="IPR004864">
    <property type="entry name" value="LEA_2"/>
</dbReference>
<proteinExistence type="predicted"/>
<dbReference type="InterPro" id="IPR013783">
    <property type="entry name" value="Ig-like_fold"/>
</dbReference>
<dbReference type="Proteomes" id="UP001430455">
    <property type="component" value="Unassembled WGS sequence"/>
</dbReference>
<feature type="region of interest" description="Disordered" evidence="1">
    <location>
        <begin position="314"/>
        <end position="365"/>
    </location>
</feature>